<dbReference type="OrthoDB" id="5399006at2759"/>
<name>A0A066WR59_TILAU</name>
<evidence type="ECO:0000313" key="1">
    <source>
        <dbReference type="EMBL" id="KDN53489.1"/>
    </source>
</evidence>
<sequence length="104" mass="11273">MGPLMKTWAAELSRPLSMSKWLHLSMTSRPNWEALPALLTAATNRFSDGNASLQGRPPSSAVSAAKQGMCAIDQSIACEYHPQSIHVAHFVLHGMMSQSKPQAL</sequence>
<accession>A0A066WR59</accession>
<dbReference type="HOGENOM" id="CLU_2251904_0_0_1"/>
<dbReference type="InParanoid" id="A0A066WR59"/>
<dbReference type="EMBL" id="JMSN01000002">
    <property type="protein sequence ID" value="KDN53489.1"/>
    <property type="molecule type" value="Genomic_DNA"/>
</dbReference>
<dbReference type="RefSeq" id="XP_013246328.1">
    <property type="nucleotide sequence ID" value="XM_013390874.1"/>
</dbReference>
<gene>
    <name evidence="1" type="ORF">K437DRAFT_72839</name>
</gene>
<proteinExistence type="predicted"/>
<dbReference type="Proteomes" id="UP000027361">
    <property type="component" value="Unassembled WGS sequence"/>
</dbReference>
<protein>
    <submittedName>
        <fullName evidence="1">Uncharacterized protein</fullName>
    </submittedName>
</protein>
<dbReference type="GeneID" id="25267763"/>
<organism evidence="1 2">
    <name type="scientific">Tilletiaria anomala (strain ATCC 24038 / CBS 436.72 / UBC 951)</name>
    <dbReference type="NCBI Taxonomy" id="1037660"/>
    <lineage>
        <taxon>Eukaryota</taxon>
        <taxon>Fungi</taxon>
        <taxon>Dikarya</taxon>
        <taxon>Basidiomycota</taxon>
        <taxon>Ustilaginomycotina</taxon>
        <taxon>Exobasidiomycetes</taxon>
        <taxon>Georgefischeriales</taxon>
        <taxon>Tilletiariaceae</taxon>
        <taxon>Tilletiaria</taxon>
    </lineage>
</organism>
<comment type="caution">
    <text evidence="1">The sequence shown here is derived from an EMBL/GenBank/DDBJ whole genome shotgun (WGS) entry which is preliminary data.</text>
</comment>
<keyword evidence="2" id="KW-1185">Reference proteome</keyword>
<evidence type="ECO:0000313" key="2">
    <source>
        <dbReference type="Proteomes" id="UP000027361"/>
    </source>
</evidence>
<reference evidence="1 2" key="1">
    <citation type="submission" date="2014-05" db="EMBL/GenBank/DDBJ databases">
        <title>Draft genome sequence of a rare smut relative, Tilletiaria anomala UBC 951.</title>
        <authorList>
            <consortium name="DOE Joint Genome Institute"/>
            <person name="Toome M."/>
            <person name="Kuo A."/>
            <person name="Henrissat B."/>
            <person name="Lipzen A."/>
            <person name="Tritt A."/>
            <person name="Yoshinaga Y."/>
            <person name="Zane M."/>
            <person name="Barry K."/>
            <person name="Grigoriev I.V."/>
            <person name="Spatafora J.W."/>
            <person name="Aimea M.C."/>
        </authorList>
    </citation>
    <scope>NUCLEOTIDE SEQUENCE [LARGE SCALE GENOMIC DNA]</scope>
    <source>
        <strain evidence="1 2">UBC 951</strain>
    </source>
</reference>
<dbReference type="AlphaFoldDB" id="A0A066WR59"/>